<comment type="caution">
    <text evidence="2">The sequence shown here is derived from an EMBL/GenBank/DDBJ whole genome shotgun (WGS) entry which is preliminary data.</text>
</comment>
<dbReference type="AlphaFoldDB" id="A0A9X1T5Q3"/>
<protein>
    <submittedName>
        <fullName evidence="2">DUF1073 domain-containing protein</fullName>
    </submittedName>
</protein>
<dbReference type="InterPro" id="IPR006445">
    <property type="entry name" value="Phage-assoc_HI1409"/>
</dbReference>
<dbReference type="Pfam" id="PF06381">
    <property type="entry name" value="Phage_portal_3"/>
    <property type="match status" value="1"/>
</dbReference>
<evidence type="ECO:0000313" key="3">
    <source>
        <dbReference type="Proteomes" id="UP001139035"/>
    </source>
</evidence>
<dbReference type="Proteomes" id="UP001139035">
    <property type="component" value="Unassembled WGS sequence"/>
</dbReference>
<accession>A0A9X1T5Q3</accession>
<reference evidence="2" key="1">
    <citation type="submission" date="2022-01" db="EMBL/GenBank/DDBJ databases">
        <title>Jiella avicenniae sp. nov., a novel endophytic bacterium isolated from bark of Avicennia marina.</title>
        <authorList>
            <person name="Tuo L."/>
        </authorList>
    </citation>
    <scope>NUCLEOTIDE SEQUENCE</scope>
    <source>
        <strain evidence="2">CBK1P-4</strain>
    </source>
</reference>
<organism evidence="2 3">
    <name type="scientific">Jiella avicenniae</name>
    <dbReference type="NCBI Taxonomy" id="2907202"/>
    <lineage>
        <taxon>Bacteria</taxon>
        <taxon>Pseudomonadati</taxon>
        <taxon>Pseudomonadota</taxon>
        <taxon>Alphaproteobacteria</taxon>
        <taxon>Hyphomicrobiales</taxon>
        <taxon>Aurantimonadaceae</taxon>
        <taxon>Jiella</taxon>
    </lineage>
</organism>
<name>A0A9X1T5Q3_9HYPH</name>
<evidence type="ECO:0000259" key="1">
    <source>
        <dbReference type="Pfam" id="PF06381"/>
    </source>
</evidence>
<dbReference type="RefSeq" id="WP_233719623.1">
    <property type="nucleotide sequence ID" value="NZ_JAJUWU010000009.1"/>
</dbReference>
<gene>
    <name evidence="2" type="ORF">LZD57_10735</name>
</gene>
<dbReference type="EMBL" id="JAJUWU010000009">
    <property type="protein sequence ID" value="MCE7028465.1"/>
    <property type="molecule type" value="Genomic_DNA"/>
</dbReference>
<evidence type="ECO:0000313" key="2">
    <source>
        <dbReference type="EMBL" id="MCE7028465.1"/>
    </source>
</evidence>
<keyword evidence="3" id="KW-1185">Reference proteome</keyword>
<feature type="domain" description="Anti-CBASS protein Acb1-like N-terminal" evidence="1">
    <location>
        <begin position="41"/>
        <end position="399"/>
    </location>
</feature>
<proteinExistence type="predicted"/>
<sequence>MLGFDGLRSFVTGMANSFGLGGDRDKRAGMGFGLTLIDSAELDAMYRSDWLSRKIVDIIPNDMTREWRDWQAEKPQIEAIEAVEKAPQIDLVRKVNRALRKSRLKGGAAIFIGIRNADHSTPLEPDAVAKGALEYLHVLGRDEVTVGPAILDVTSPIFGEPEWYEVRSQSGQTTQVHPSRMVRFVGMEILDSESMRSQDGWGDSVLQVIYGAIQNATSAQEHVAALIPEAKQDIIYIPGLSKAIATTGGEQAVTKRFTYAAQLKSMFSTILLEGNGANGDQAAGERWEQKQINFAQLPELMRQYLQVACGAADVPTIRLLGEAPSGLGSNGESALTAYYDNVGARQRTELSPQLHRLDEVIIRSALGSRPPDVYYEWSPLYGLSEKDKAEVFSKVATAARSIIGTGGGQPSIIALEPFSEALVNTIVEMGVMPGLDSAIDSYGGTLEEPPTAEEQAAALAMAAAEQGGADPNGGQQGQ</sequence>
<dbReference type="NCBIfam" id="TIGR01555">
    <property type="entry name" value="phge_rel_HI1409"/>
    <property type="match status" value="1"/>
</dbReference>
<dbReference type="InterPro" id="IPR024459">
    <property type="entry name" value="Acb1-like_N"/>
</dbReference>